<dbReference type="InterPro" id="IPR046837">
    <property type="entry name" value="Laa1/Sip1/HEATR5-like_HEAT"/>
</dbReference>
<feature type="region of interest" description="Disordered" evidence="2">
    <location>
        <begin position="290"/>
        <end position="335"/>
    </location>
</feature>
<comment type="similarity">
    <text evidence="1">Belongs to the HEATR5 family.</text>
</comment>
<evidence type="ECO:0000313" key="4">
    <source>
        <dbReference type="EMBL" id="CDU26372.1"/>
    </source>
</evidence>
<dbReference type="GO" id="GO:0016020">
    <property type="term" value="C:membrane"/>
    <property type="evidence" value="ECO:0007669"/>
    <property type="project" value="TreeGrafter"/>
</dbReference>
<dbReference type="Pfam" id="PF25808">
    <property type="entry name" value="TPR_LAA1_C"/>
    <property type="match status" value="1"/>
</dbReference>
<dbReference type="Pfam" id="PF20210">
    <property type="entry name" value="Laa1_Sip1_HTR5"/>
    <property type="match status" value="1"/>
</dbReference>
<dbReference type="OrthoDB" id="192608at2759"/>
<feature type="compositionally biased region" description="Acidic residues" evidence="2">
    <location>
        <begin position="314"/>
        <end position="323"/>
    </location>
</feature>
<feature type="compositionally biased region" description="Low complexity" evidence="2">
    <location>
        <begin position="324"/>
        <end position="335"/>
    </location>
</feature>
<dbReference type="InterPro" id="IPR016024">
    <property type="entry name" value="ARM-type_fold"/>
</dbReference>
<dbReference type="Gene3D" id="1.25.10.10">
    <property type="entry name" value="Leucine-rich Repeat Variant"/>
    <property type="match status" value="2"/>
</dbReference>
<evidence type="ECO:0000256" key="1">
    <source>
        <dbReference type="ARBA" id="ARBA00008304"/>
    </source>
</evidence>
<dbReference type="GO" id="GO:0030139">
    <property type="term" value="C:endocytic vesicle"/>
    <property type="evidence" value="ECO:0007669"/>
    <property type="project" value="TreeGrafter"/>
</dbReference>
<protein>
    <submittedName>
        <fullName evidence="4">Related to LAA1-AP-1 accessory protein involved in TGN-endosome transport</fullName>
    </submittedName>
</protein>
<proteinExistence type="inferred from homology"/>
<dbReference type="GO" id="GO:0006897">
    <property type="term" value="P:endocytosis"/>
    <property type="evidence" value="ECO:0007669"/>
    <property type="project" value="TreeGrafter"/>
</dbReference>
<dbReference type="GO" id="GO:0042147">
    <property type="term" value="P:retrograde transport, endosome to Golgi"/>
    <property type="evidence" value="ECO:0007669"/>
    <property type="project" value="TreeGrafter"/>
</dbReference>
<organism evidence="4">
    <name type="scientific">Sporisorium scitamineum</name>
    <dbReference type="NCBI Taxonomy" id="49012"/>
    <lineage>
        <taxon>Eukaryota</taxon>
        <taxon>Fungi</taxon>
        <taxon>Dikarya</taxon>
        <taxon>Basidiomycota</taxon>
        <taxon>Ustilaginomycotina</taxon>
        <taxon>Ustilaginomycetes</taxon>
        <taxon>Ustilaginales</taxon>
        <taxon>Ustilaginaceae</taxon>
        <taxon>Sporisorium</taxon>
    </lineage>
</organism>
<dbReference type="InterPro" id="IPR011989">
    <property type="entry name" value="ARM-like"/>
</dbReference>
<dbReference type="InterPro" id="IPR057981">
    <property type="entry name" value="TPR_LAA1-like_C"/>
</dbReference>
<dbReference type="SUPFAM" id="SSF48371">
    <property type="entry name" value="ARM repeat"/>
    <property type="match status" value="2"/>
</dbReference>
<reference evidence="4" key="1">
    <citation type="submission" date="2014-06" db="EMBL/GenBank/DDBJ databases">
        <authorList>
            <person name="Ju J."/>
            <person name="Zhang J."/>
        </authorList>
    </citation>
    <scope>NUCLEOTIDE SEQUENCE</scope>
    <source>
        <strain evidence="4">SscI8</strain>
    </source>
</reference>
<name>A0A140KNJ7_9BASI</name>
<gene>
    <name evidence="4" type="ORF">SPSC_06566</name>
</gene>
<feature type="domain" description="LAA1-like C-terminal TPR repeats" evidence="3">
    <location>
        <begin position="1973"/>
        <end position="2126"/>
    </location>
</feature>
<feature type="region of interest" description="Disordered" evidence="2">
    <location>
        <begin position="873"/>
        <end position="900"/>
    </location>
</feature>
<dbReference type="PANTHER" id="PTHR21663">
    <property type="entry name" value="HYPOTHETICAL HEAT DOMAIN-CONTAINING"/>
    <property type="match status" value="1"/>
</dbReference>
<dbReference type="InterPro" id="IPR040108">
    <property type="entry name" value="Laa1/Sip1/HEATR5"/>
</dbReference>
<dbReference type="PANTHER" id="PTHR21663:SF0">
    <property type="entry name" value="HEAT REPEAT-CONTAINING PROTEIN 5B"/>
    <property type="match status" value="1"/>
</dbReference>
<dbReference type="GO" id="GO:0008104">
    <property type="term" value="P:intracellular protein localization"/>
    <property type="evidence" value="ECO:0007669"/>
    <property type="project" value="TreeGrafter"/>
</dbReference>
<sequence>MSSASEAVGQAEPQSQYTEALELDEARLQAATSSDQGDIFVIEWLSKAEQALIKADVDTIKSSQSSFEAAILKLACPSVTFGKSDDNAIIVAPNAAIPRPGRPARRLLARCILVLFRRIDSRSLFDVLQNLVRVAGEDAKGKTAEREVRVAALYILGEVFGSLGQQIMSLFNDIISLTQKVFKQSSHPVILRYHALLALQKTLNVAGKSLGDQVGKDLIKALRQGLSDRAGAVVRGCADCILAIVHHAQLITTRNEVENLVSPALKAIESADFVTKRALSRMLAGLLASTQIEQAPPDPAPTKKTSKKKKEGAADDDSDDDDTTPSAAAAAASAPRAMMTPVGMLDQLSLPFLRSSTGRKARAALLDVYASLFETLGSAWVNTNYAAILKHLIDDLPNHSRGSSLTRADVLNVRTGVSLILRKLVGERMLGEQAQVLAIQEICVGCLKKWPAVMPEQQPPSKTTLSLALAEISGLLVQLGSVPPQVLDAAYDPLIRCLAHPSHSVQVQASWCLKTLCQVSPVHLSPTLAAVLELLNRDLTTLANGGGSIAITQLSKRANGHAKGLAALISVIPQRPLYTSFAISSKVLSLAIQLLKNSGNHDLSVSTVEISVAWTLVGSLTSLGPNFVRLHLPQLLILWRNSLPKPTSKDTAPGPSTRSDAEWGFLLHVRKCTLTSIFAFLLHNGSSLVTLDTARRLVALLSNTLAFVDGFAAQNPHLLQEYTPGADRSTLSLLDREFLLRRRLLQCLTVLAQNPAIEPMQAGLIKTTIQTFADPDRYIGSSAQAAIAASAGNFTSVWEMADGYAFGVTSLQRDAETFVSDPVGGLAASGAIARPDLLNRDLVETQLDALQRRPVLGAAEHDELFLYSTAGSSASNRASQDSSASGNTAKPPESATLSPPAATGVVDAGIQLFTALFPYQERDIQVAAIEAMLAHTRSTKLDRNPGRKQAIQVNVVVAILGALRVAVQGGTGANGQRPSGFNNDRLSSAVKDLLQDALLQADPALRAAASEAYGKLAAVAGSQALSSQVQFLVDQIVGNRDPDARAGCALAFGAVYKEVGGLAAGPLTKTIVNVLMSLSNDPHPTVHYNALEALHVVIDSASLSYSPYVASTLGMLVKLYMLDTHEPEGGSAGSVNLRADLPAHQAVCRVVNALIGVLGPDLQESARVRSLIHCLLYEFSRETDPGVIVESTKALQHFGLFAAQYVDVTAWIAQLRKQLTSKQRTLKLAATNAFYQLVQREALAMSRIGGDQLVEEFFAQLDEDPKLDGAREVILSWLQKTADLAPSGWIDLCQRIMSSVPNRNTADAAAKSKEALPSLATMLQDEEAAAIDLGNDTNTVKLNATGGSRWRTQLFALRCLHQVFVTVRQAGKLEHFSTPPGAGDKGQASSQRRLLMSNRVVDLIRMAFSASTSANIEIRLEGLVVLRDVIESFRLARDPDFEEALLLEQHQAPIAAALTPAFLADSTPEVLASAVQVCAIFVSSGVIKEVSRMGRILKQLVSALDSCMQPSMTQLGDVKDLSQNANAMLKIAVFTAWAELQTASATQKYLEDVVKPHVARIVPYWIACLREYAKIRSDPEMDAGGAPGGPGPSINASLDSQYAGLAREVVLPYHERSWYTILQAVTGLLHDSDPRALAAMDGETAPATVGSNATAPKTRSEPCLFFFVLYGLAFEALATRSSSSVESVQEGKVMRISLRAMTALSKPEVAGSALLQNTLFSELCNLWYRLVMTEPLAVQVSVLETIGGMAASYGKLLLSVDDEAAAQAGKLSNEAKLSQCLRVVVCVLQNVRTTRGSVEEKSALLRVAYSAYIGIAGLYPKTLQEDLFAVGFYTYAEMLKDETSEQDLVGPSLGSLKDLCERSAKSFKPNSDVLQRVIHGFLSQALQHVDDLRTRAGRIAFNKTKNSLLAVVVVLTSIPVNVKVSQAVAEHACYLIVQKVLQFEEEVEQWKQTSQAKGGDVQPLGEGVEEVGLTAVNCARTVVLASSRGNAALLYCVGQLLPGLIEFVCCAGPLVASSSPRAGARPLTALRSALEDVIKTFAGLVAVLPNEGEFRAQALAIILPTLLVLLSPSSVTELHTFTVRQLITLAGQHAAAFKEATAALHAERRAVLENAIRAQLGQSAAVSGGGPAAGTAPKQAASSIALKSFGS</sequence>
<evidence type="ECO:0000259" key="3">
    <source>
        <dbReference type="Pfam" id="PF25808"/>
    </source>
</evidence>
<dbReference type="GO" id="GO:0005794">
    <property type="term" value="C:Golgi apparatus"/>
    <property type="evidence" value="ECO:0007669"/>
    <property type="project" value="TreeGrafter"/>
</dbReference>
<feature type="compositionally biased region" description="Low complexity" evidence="2">
    <location>
        <begin position="873"/>
        <end position="885"/>
    </location>
</feature>
<accession>A0A140KNJ7</accession>
<dbReference type="EMBL" id="LK056694">
    <property type="protein sequence ID" value="CDU26372.1"/>
    <property type="molecule type" value="Genomic_DNA"/>
</dbReference>
<evidence type="ECO:0000256" key="2">
    <source>
        <dbReference type="SAM" id="MobiDB-lite"/>
    </source>
</evidence>
<dbReference type="GO" id="GO:0005829">
    <property type="term" value="C:cytosol"/>
    <property type="evidence" value="ECO:0007669"/>
    <property type="project" value="GOC"/>
</dbReference>
<dbReference type="FunFam" id="1.25.10.10:FF:000745">
    <property type="entry name" value="Chromosome 7, whole genome shotgun sequence"/>
    <property type="match status" value="1"/>
</dbReference>